<proteinExistence type="evidence at transcript level"/>
<dbReference type="PROSITE" id="PS00237">
    <property type="entry name" value="G_PROTEIN_RECEP_F1_1"/>
    <property type="match status" value="1"/>
</dbReference>
<feature type="region of interest" description="Disordered" evidence="10">
    <location>
        <begin position="456"/>
        <end position="541"/>
    </location>
</feature>
<evidence type="ECO:0000256" key="11">
    <source>
        <dbReference type="SAM" id="Phobius"/>
    </source>
</evidence>
<dbReference type="SMR" id="A0A1I7RJX3"/>
<feature type="compositionally biased region" description="Low complexity" evidence="10">
    <location>
        <begin position="507"/>
        <end position="516"/>
    </location>
</feature>
<keyword evidence="4 11" id="KW-1133">Transmembrane helix</keyword>
<sequence length="577" mass="64476">MLEANNSIEACSSVNEQLWVLRRDPTTQLWVWALFAFFYSLIIICGCLGNLCVILAISRTKSLQTVPNMFIFSLSCSDFMVCLTSATITPITAFAKVWLFGSVLCSVAPFLAGTSLSFSTFTLAAISIDRFMLIRFPMKKPFSHTQAFMIICLICTMAMGLSMPVALMHTLTKINNYCGMYCFEDWGPYSSQRRAYGTIVLSVQFIIPLSIIIICYTAISVRLGQSMILKGKKRDYQWQLQMNDQHRAATKRRQRTNRMFIAMVVAFSLSWVWSVVFNVFKDYELLPSYVMEKEYIVGISLHCIAMTSTVWNPLLYAMMNLQLRAAFIQLMPVCIKEYLYKEEEPHPMAQSCKPRPSTLLTPNGNVDQSSLPSGCTTPRNGWLAPGFLKTGPRNSISSMASAFSSQPNGGLDDGTRLVQSTLTSTKYGAVESSENTRWSDEGFVDHGTEDRVMLLERDVGRGGSLKPARPQRRSNRSLGAEPKAVGPRVHDHHVSAAARLHRRRSTSESASSNSTTNGRRRESVSASRPNSAIDPDRGDFRSVDASRRSLSLSHKKLTSTGTVNYSFKDEDDLQCGF</sequence>
<evidence type="ECO:0000256" key="5">
    <source>
        <dbReference type="ARBA" id="ARBA00023040"/>
    </source>
</evidence>
<evidence type="ECO:0000256" key="8">
    <source>
        <dbReference type="ARBA" id="ARBA00023224"/>
    </source>
</evidence>
<evidence type="ECO:0000313" key="14">
    <source>
        <dbReference type="Proteomes" id="UP000095284"/>
    </source>
</evidence>
<comment type="similarity">
    <text evidence="2 9">Belongs to the G-protein coupled receptor 1 family.</text>
</comment>
<dbReference type="SUPFAM" id="SSF81321">
    <property type="entry name" value="Family A G protein-coupled receptor-like"/>
    <property type="match status" value="1"/>
</dbReference>
<dbReference type="InterPro" id="IPR000276">
    <property type="entry name" value="GPCR_Rhodpsn"/>
</dbReference>
<accession>A0A1I7RJX3</accession>
<evidence type="ECO:0000256" key="6">
    <source>
        <dbReference type="ARBA" id="ARBA00023136"/>
    </source>
</evidence>
<dbReference type="EMBL" id="MN206767">
    <property type="protein sequence ID" value="QIJ32625.1"/>
    <property type="molecule type" value="mRNA"/>
</dbReference>
<dbReference type="PRINTS" id="PR01012">
    <property type="entry name" value="NRPEPTIDEYR"/>
</dbReference>
<feature type="domain" description="G-protein coupled receptors family 1 profile" evidence="12">
    <location>
        <begin position="49"/>
        <end position="316"/>
    </location>
</feature>
<dbReference type="GO" id="GO:0042923">
    <property type="term" value="F:neuropeptide binding"/>
    <property type="evidence" value="ECO:0007669"/>
    <property type="project" value="TreeGrafter"/>
</dbReference>
<dbReference type="AlphaFoldDB" id="A0A1I7RJX3"/>
<dbReference type="CDD" id="cd15203">
    <property type="entry name" value="7tmA_NPYR-like"/>
    <property type="match status" value="1"/>
</dbReference>
<dbReference type="GO" id="GO:0043005">
    <property type="term" value="C:neuron projection"/>
    <property type="evidence" value="ECO:0007669"/>
    <property type="project" value="TreeGrafter"/>
</dbReference>
<dbReference type="PRINTS" id="PR00237">
    <property type="entry name" value="GPCRRHODOPSN"/>
</dbReference>
<feature type="transmembrane region" description="Helical" evidence="11">
    <location>
        <begin position="147"/>
        <end position="167"/>
    </location>
</feature>
<reference evidence="13" key="2">
    <citation type="submission" date="2019-07" db="EMBL/GenBank/DDBJ databases">
        <authorList>
            <person name="Zhao M."/>
        </authorList>
    </citation>
    <scope>NUCLEOTIDE SEQUENCE</scope>
    <source>
        <tissue evidence="13">Whole body</tissue>
    </source>
</reference>
<keyword evidence="8 9" id="KW-0807">Transducer</keyword>
<protein>
    <submittedName>
        <fullName evidence="15">G_PROTEIN_RECEP_F1_2 domain-containing protein</fullName>
    </submittedName>
    <submittedName>
        <fullName evidence="13">Npr-4</fullName>
    </submittedName>
</protein>
<dbReference type="Pfam" id="PF00001">
    <property type="entry name" value="7tm_1"/>
    <property type="match status" value="1"/>
</dbReference>
<keyword evidence="5 9" id="KW-0297">G-protein coupled receptor</keyword>
<keyword evidence="7 9" id="KW-0675">Receptor</keyword>
<evidence type="ECO:0000256" key="3">
    <source>
        <dbReference type="ARBA" id="ARBA00022692"/>
    </source>
</evidence>
<evidence type="ECO:0000256" key="4">
    <source>
        <dbReference type="ARBA" id="ARBA00022989"/>
    </source>
</evidence>
<name>A0A1I7RJX3_BURXY</name>
<evidence type="ECO:0000256" key="9">
    <source>
        <dbReference type="RuleBase" id="RU000688"/>
    </source>
</evidence>
<evidence type="ECO:0000313" key="15">
    <source>
        <dbReference type="WBParaSite" id="BXY_0100500.1"/>
    </source>
</evidence>
<dbReference type="PANTHER" id="PTHR24235:SF18">
    <property type="entry name" value="G-PROTEIN COUPLED RECEPTORS FAMILY 1 PROFILE DOMAIN-CONTAINING PROTEIN"/>
    <property type="match status" value="1"/>
</dbReference>
<evidence type="ECO:0000256" key="2">
    <source>
        <dbReference type="ARBA" id="ARBA00010663"/>
    </source>
</evidence>
<dbReference type="Gene3D" id="1.20.1070.10">
    <property type="entry name" value="Rhodopsin 7-helix transmembrane proteins"/>
    <property type="match status" value="1"/>
</dbReference>
<dbReference type="eggNOG" id="KOG3656">
    <property type="taxonomic scope" value="Eukaryota"/>
</dbReference>
<dbReference type="Proteomes" id="UP000095284">
    <property type="component" value="Unplaced"/>
</dbReference>
<organism evidence="14 15">
    <name type="scientific">Bursaphelenchus xylophilus</name>
    <name type="common">Pinewood nematode worm</name>
    <name type="synonym">Aphelenchoides xylophilus</name>
    <dbReference type="NCBI Taxonomy" id="6326"/>
    <lineage>
        <taxon>Eukaryota</taxon>
        <taxon>Metazoa</taxon>
        <taxon>Ecdysozoa</taxon>
        <taxon>Nematoda</taxon>
        <taxon>Chromadorea</taxon>
        <taxon>Rhabditida</taxon>
        <taxon>Tylenchina</taxon>
        <taxon>Tylenchomorpha</taxon>
        <taxon>Aphelenchoidea</taxon>
        <taxon>Aphelenchoididae</taxon>
        <taxon>Bursaphelenchus</taxon>
    </lineage>
</organism>
<dbReference type="WBParaSite" id="BXY_0100500.1">
    <property type="protein sequence ID" value="BXY_0100500.1"/>
    <property type="gene ID" value="BXY_0100500"/>
</dbReference>
<evidence type="ECO:0000256" key="10">
    <source>
        <dbReference type="SAM" id="MobiDB-lite"/>
    </source>
</evidence>
<feature type="transmembrane region" description="Helical" evidence="11">
    <location>
        <begin position="295"/>
        <end position="315"/>
    </location>
</feature>
<dbReference type="PANTHER" id="PTHR24235">
    <property type="entry name" value="NEUROPEPTIDE Y RECEPTOR"/>
    <property type="match status" value="1"/>
</dbReference>
<dbReference type="GO" id="GO:0005886">
    <property type="term" value="C:plasma membrane"/>
    <property type="evidence" value="ECO:0007669"/>
    <property type="project" value="TreeGrafter"/>
</dbReference>
<feature type="transmembrane region" description="Helical" evidence="11">
    <location>
        <begin position="260"/>
        <end position="280"/>
    </location>
</feature>
<reference evidence="15" key="1">
    <citation type="submission" date="2016-11" db="UniProtKB">
        <authorList>
            <consortium name="WormBaseParasite"/>
        </authorList>
    </citation>
    <scope>IDENTIFICATION</scope>
</reference>
<dbReference type="PROSITE" id="PS50262">
    <property type="entry name" value="G_PROTEIN_RECEP_F1_2"/>
    <property type="match status" value="1"/>
</dbReference>
<dbReference type="SMART" id="SM01381">
    <property type="entry name" value="7TM_GPCR_Srsx"/>
    <property type="match status" value="1"/>
</dbReference>
<evidence type="ECO:0000313" key="13">
    <source>
        <dbReference type="EMBL" id="QIJ32625.1"/>
    </source>
</evidence>
<evidence type="ECO:0000259" key="12">
    <source>
        <dbReference type="PROSITE" id="PS50262"/>
    </source>
</evidence>
<evidence type="ECO:0000256" key="1">
    <source>
        <dbReference type="ARBA" id="ARBA00004141"/>
    </source>
</evidence>
<feature type="transmembrane region" description="Helical" evidence="11">
    <location>
        <begin position="97"/>
        <end position="126"/>
    </location>
</feature>
<dbReference type="InterPro" id="IPR000611">
    <property type="entry name" value="NPY_rcpt"/>
</dbReference>
<feature type="transmembrane region" description="Helical" evidence="11">
    <location>
        <begin position="195"/>
        <end position="224"/>
    </location>
</feature>
<dbReference type="InterPro" id="IPR017452">
    <property type="entry name" value="GPCR_Rhodpsn_7TM"/>
</dbReference>
<feature type="transmembrane region" description="Helical" evidence="11">
    <location>
        <begin position="69"/>
        <end position="91"/>
    </location>
</feature>
<keyword evidence="6 11" id="KW-0472">Membrane</keyword>
<evidence type="ECO:0000256" key="7">
    <source>
        <dbReference type="ARBA" id="ARBA00023170"/>
    </source>
</evidence>
<dbReference type="GO" id="GO:0004983">
    <property type="term" value="F:neuropeptide Y receptor activity"/>
    <property type="evidence" value="ECO:0007669"/>
    <property type="project" value="InterPro"/>
</dbReference>
<feature type="transmembrane region" description="Helical" evidence="11">
    <location>
        <begin position="29"/>
        <end position="57"/>
    </location>
</feature>
<keyword evidence="3 9" id="KW-0812">Transmembrane</keyword>
<comment type="subcellular location">
    <subcellularLocation>
        <location evidence="1">Membrane</location>
        <topology evidence="1">Multi-pass membrane protein</topology>
    </subcellularLocation>
</comment>